<dbReference type="InterPro" id="IPR032181">
    <property type="entry name" value="DUF5013"/>
</dbReference>
<evidence type="ECO:0000259" key="2">
    <source>
        <dbReference type="Pfam" id="PF16405"/>
    </source>
</evidence>
<name>A0AAP2D7T1_9BACT</name>
<keyword evidence="1" id="KW-0732">Signal</keyword>
<gene>
    <name evidence="3" type="ORF">KK078_03510</name>
</gene>
<accession>A0AAP2D7T1</accession>
<dbReference type="RefSeq" id="WP_254088854.1">
    <property type="nucleotide sequence ID" value="NZ_JAHESC010000003.1"/>
</dbReference>
<evidence type="ECO:0000313" key="3">
    <source>
        <dbReference type="EMBL" id="MBT1685605.1"/>
    </source>
</evidence>
<keyword evidence="4" id="KW-1185">Reference proteome</keyword>
<feature type="domain" description="DUF5013" evidence="2">
    <location>
        <begin position="233"/>
        <end position="374"/>
    </location>
</feature>
<proteinExistence type="predicted"/>
<sequence>MKNLKGILIVAMMVAAVVACTDMDDYLKYTGGKELIYTGRVDSVHARAGNNRVVITGLLIADPKIVKLKIYWNIRQDSLILDIERSAGVDSLSIPIALPEGRYNFELITYDAAGNSSVTVFAGGSSYGVNYQESLINRPLRAVEVMSDTEVRVRMYTSDETALFTEIRYMGADDVERVVRVKGDMDSVALLDYKRSTKFSYQTYYKPEKLAIDTFKAAIEYIGATNITRAYFKNPGKPFKRGDSGNQKWGTPKDWLFNPAATNQNGGQGGGWSWDEGGVIHFETQDWSGAGVDNGKVWQTFILPAGTYTMSFETGNCGGSPFDVYEIIAEGSELPDINNIGTPLALFHATNVDDLRGTHDLTFTLEEAKPVAIGWVISTGQNVYLQFRSVKLVVHPEDSN</sequence>
<protein>
    <submittedName>
        <fullName evidence="3">DUF5013 domain-containing protein</fullName>
    </submittedName>
</protein>
<evidence type="ECO:0000256" key="1">
    <source>
        <dbReference type="SAM" id="SignalP"/>
    </source>
</evidence>
<dbReference type="AlphaFoldDB" id="A0AAP2D7T1"/>
<evidence type="ECO:0000313" key="4">
    <source>
        <dbReference type="Proteomes" id="UP001319180"/>
    </source>
</evidence>
<organism evidence="3 4">
    <name type="scientific">Dawidia soli</name>
    <dbReference type="NCBI Taxonomy" id="2782352"/>
    <lineage>
        <taxon>Bacteria</taxon>
        <taxon>Pseudomonadati</taxon>
        <taxon>Bacteroidota</taxon>
        <taxon>Cytophagia</taxon>
        <taxon>Cytophagales</taxon>
        <taxon>Chryseotaleaceae</taxon>
        <taxon>Dawidia</taxon>
    </lineage>
</organism>
<feature type="signal peptide" evidence="1">
    <location>
        <begin position="1"/>
        <end position="19"/>
    </location>
</feature>
<dbReference type="Pfam" id="PF16389">
    <property type="entry name" value="DUF4998"/>
    <property type="match status" value="1"/>
</dbReference>
<reference evidence="3 4" key="1">
    <citation type="submission" date="2021-05" db="EMBL/GenBank/DDBJ databases">
        <title>A Polyphasic approach of four new species of the genus Ohtaekwangia: Ohtaekwangia histidinii sp. nov., Ohtaekwangia cretensis sp. nov., Ohtaekwangia indiensis sp. nov., Ohtaekwangia reichenbachii sp. nov. from diverse environment.</title>
        <authorList>
            <person name="Octaviana S."/>
        </authorList>
    </citation>
    <scope>NUCLEOTIDE SEQUENCE [LARGE SCALE GENOMIC DNA]</scope>
    <source>
        <strain evidence="3 4">PWU37</strain>
    </source>
</reference>
<dbReference type="EMBL" id="JAHESC010000003">
    <property type="protein sequence ID" value="MBT1685605.1"/>
    <property type="molecule type" value="Genomic_DNA"/>
</dbReference>
<dbReference type="Pfam" id="PF16405">
    <property type="entry name" value="DUF5013"/>
    <property type="match status" value="1"/>
</dbReference>
<comment type="caution">
    <text evidence="3">The sequence shown here is derived from an EMBL/GenBank/DDBJ whole genome shotgun (WGS) entry which is preliminary data.</text>
</comment>
<feature type="chain" id="PRO_5042960885" evidence="1">
    <location>
        <begin position="20"/>
        <end position="400"/>
    </location>
</feature>
<dbReference type="Proteomes" id="UP001319180">
    <property type="component" value="Unassembled WGS sequence"/>
</dbReference>
<dbReference type="PROSITE" id="PS51257">
    <property type="entry name" value="PROKAR_LIPOPROTEIN"/>
    <property type="match status" value="1"/>
</dbReference>